<dbReference type="Gene3D" id="3.30.1340.30">
    <property type="match status" value="1"/>
</dbReference>
<dbReference type="InterPro" id="IPR051686">
    <property type="entry name" value="Lipoprotein_DolP"/>
</dbReference>
<dbReference type="InterPro" id="IPR007055">
    <property type="entry name" value="BON_dom"/>
</dbReference>
<dbReference type="EMBL" id="FQZU01000012">
    <property type="protein sequence ID" value="SHJ81895.1"/>
    <property type="molecule type" value="Genomic_DNA"/>
</dbReference>
<feature type="domain" description="BON" evidence="2">
    <location>
        <begin position="118"/>
        <end position="185"/>
    </location>
</feature>
<dbReference type="OrthoDB" id="5453922at2"/>
<feature type="chain" id="PRO_5013019939" evidence="1">
    <location>
        <begin position="27"/>
        <end position="185"/>
    </location>
</feature>
<dbReference type="SMART" id="SM00749">
    <property type="entry name" value="BON"/>
    <property type="match status" value="2"/>
</dbReference>
<dbReference type="PANTHER" id="PTHR34606">
    <property type="entry name" value="BON DOMAIN-CONTAINING PROTEIN"/>
    <property type="match status" value="1"/>
</dbReference>
<keyword evidence="4" id="KW-1185">Reference proteome</keyword>
<dbReference type="Proteomes" id="UP000183994">
    <property type="component" value="Unassembled WGS sequence"/>
</dbReference>
<evidence type="ECO:0000259" key="2">
    <source>
        <dbReference type="PROSITE" id="PS50914"/>
    </source>
</evidence>
<dbReference type="Pfam" id="PF04972">
    <property type="entry name" value="BON"/>
    <property type="match status" value="2"/>
</dbReference>
<accession>A0A1M6MEJ8</accession>
<organism evidence="3 4">
    <name type="scientific">Desulfatibacillum alkenivorans DSM 16219</name>
    <dbReference type="NCBI Taxonomy" id="1121393"/>
    <lineage>
        <taxon>Bacteria</taxon>
        <taxon>Pseudomonadati</taxon>
        <taxon>Thermodesulfobacteriota</taxon>
        <taxon>Desulfobacteria</taxon>
        <taxon>Desulfobacterales</taxon>
        <taxon>Desulfatibacillaceae</taxon>
        <taxon>Desulfatibacillum</taxon>
    </lineage>
</organism>
<protein>
    <submittedName>
        <fullName evidence="3">Hyperosmotically inducible protein</fullName>
    </submittedName>
</protein>
<reference evidence="4" key="1">
    <citation type="submission" date="2016-11" db="EMBL/GenBank/DDBJ databases">
        <authorList>
            <person name="Varghese N."/>
            <person name="Submissions S."/>
        </authorList>
    </citation>
    <scope>NUCLEOTIDE SEQUENCE [LARGE SCALE GENOMIC DNA]</scope>
    <source>
        <strain evidence="4">DSM 16219</strain>
    </source>
</reference>
<proteinExistence type="predicted"/>
<evidence type="ECO:0000256" key="1">
    <source>
        <dbReference type="SAM" id="SignalP"/>
    </source>
</evidence>
<feature type="domain" description="BON" evidence="2">
    <location>
        <begin position="41"/>
        <end position="110"/>
    </location>
</feature>
<evidence type="ECO:0000313" key="4">
    <source>
        <dbReference type="Proteomes" id="UP000183994"/>
    </source>
</evidence>
<dbReference type="InterPro" id="IPR014004">
    <property type="entry name" value="Transpt-assoc_nodulatn_dom_bac"/>
</dbReference>
<sequence>MQKKSRWLAFAALLLCAVMLSGCYSAYRAARDERSLGTQMDDAKRAANIKYALLADDTVKGLDISVSVYNGTAYLIGIVKQDLQREVAVAHAKAEEGVISVKTYLLNVNDKTLGESVDDTALAAKIRTKLIKAEDFESTQVKIESVLGHVVLLGIVDSAADRDRAIAIARSVEGVKKVKSFIVIQ</sequence>
<dbReference type="PANTHER" id="PTHR34606:SF15">
    <property type="entry name" value="BON DOMAIN-CONTAINING PROTEIN"/>
    <property type="match status" value="1"/>
</dbReference>
<dbReference type="AlphaFoldDB" id="A0A1M6MEJ8"/>
<name>A0A1M6MEJ8_9BACT</name>
<keyword evidence="1" id="KW-0732">Signal</keyword>
<dbReference type="PROSITE" id="PS51257">
    <property type="entry name" value="PROKAR_LIPOPROTEIN"/>
    <property type="match status" value="1"/>
</dbReference>
<gene>
    <name evidence="3" type="ORF">SAMN02745216_02337</name>
</gene>
<feature type="signal peptide" evidence="1">
    <location>
        <begin position="1"/>
        <end position="26"/>
    </location>
</feature>
<evidence type="ECO:0000313" key="3">
    <source>
        <dbReference type="EMBL" id="SHJ81895.1"/>
    </source>
</evidence>
<dbReference type="RefSeq" id="WP_073475935.1">
    <property type="nucleotide sequence ID" value="NZ_FQZU01000012.1"/>
</dbReference>
<dbReference type="STRING" id="1121393.SAMN02745216_02337"/>
<dbReference type="PROSITE" id="PS50914">
    <property type="entry name" value="BON"/>
    <property type="match status" value="2"/>
</dbReference>